<dbReference type="Proteomes" id="UP001595685">
    <property type="component" value="Unassembled WGS sequence"/>
</dbReference>
<organism evidence="3 4">
    <name type="scientific">Aquipuribacter hungaricus</name>
    <dbReference type="NCBI Taxonomy" id="545624"/>
    <lineage>
        <taxon>Bacteria</taxon>
        <taxon>Bacillati</taxon>
        <taxon>Actinomycetota</taxon>
        <taxon>Actinomycetes</taxon>
        <taxon>Micrococcales</taxon>
        <taxon>Intrasporangiaceae</taxon>
        <taxon>Aquipuribacter</taxon>
    </lineage>
</organism>
<keyword evidence="4" id="KW-1185">Reference proteome</keyword>
<dbReference type="EMBL" id="JBHRWW010000006">
    <property type="protein sequence ID" value="MFC3688918.1"/>
    <property type="molecule type" value="Genomic_DNA"/>
</dbReference>
<evidence type="ECO:0000256" key="1">
    <source>
        <dbReference type="SAM" id="MobiDB-lite"/>
    </source>
</evidence>
<dbReference type="Pfam" id="PF03432">
    <property type="entry name" value="Relaxase"/>
    <property type="match status" value="1"/>
</dbReference>
<accession>A0ABV7WK28</accession>
<name>A0ABV7WK28_9MICO</name>
<dbReference type="RefSeq" id="WP_340288308.1">
    <property type="nucleotide sequence ID" value="NZ_JBBEOI010000001.1"/>
</dbReference>
<evidence type="ECO:0000313" key="4">
    <source>
        <dbReference type="Proteomes" id="UP001595685"/>
    </source>
</evidence>
<feature type="compositionally biased region" description="Basic and acidic residues" evidence="1">
    <location>
        <begin position="536"/>
        <end position="553"/>
    </location>
</feature>
<sequence length="553" mass="58445">MPNITRGERMGGLLAYLQGPGRANEHTEPHLVAGDPAVMAWHDDAVLGRSTALAIAAELDHPRRLFGVEVAGGSVWHCSLSLRAEEGQLSDEKWAAIAHDLVDGMGFSDDTRYVAGPDGHGELVGRAGCRWVAVRHGVSTNGNDHVHIAVSLVREDGTKASVWNDRPRAQRVAGELERKHGLEVLESRAAGRGSRGVKPAEVATAARRGDVEAARPALARMVRGCATAAADEAEFVRRLRRGGLLVRPRYVAGRDDVVAGYSVALRLPANTVGQRPVWYGGGHLDRDLTLPRLRQGWPDTPTGAGDAVAEWNAGRRGARPVRPGRETVEPAPELWQQYGREVAALRERLRLVPVTDRATWAHVAHETAGAFAAWSVRVEPVPGPLAATADALARSAQLRAFETRTSDTGGAPVAAASSSVKGAALLLASIAHGGQGTVAQAVLLRQLANVAKAIHDVHQAAGEARRAGEIAAAVRTQLRLVEGSLPALVAAGHMQAGAGERAEHEAVRLARTGQVPVETAPVRAAGSPVPRSLRPGRVEHGTAARTTGDDVER</sequence>
<feature type="region of interest" description="Disordered" evidence="1">
    <location>
        <begin position="521"/>
        <end position="553"/>
    </location>
</feature>
<dbReference type="InterPro" id="IPR005094">
    <property type="entry name" value="Endonuclease_MobA/VirD2"/>
</dbReference>
<gene>
    <name evidence="3" type="ORF">ACFOLH_11250</name>
</gene>
<feature type="domain" description="MobA/VirD2-like nuclease" evidence="2">
    <location>
        <begin position="128"/>
        <end position="182"/>
    </location>
</feature>
<evidence type="ECO:0000313" key="3">
    <source>
        <dbReference type="EMBL" id="MFC3688918.1"/>
    </source>
</evidence>
<evidence type="ECO:0000259" key="2">
    <source>
        <dbReference type="Pfam" id="PF03432"/>
    </source>
</evidence>
<reference evidence="4" key="1">
    <citation type="journal article" date="2019" name="Int. J. Syst. Evol. Microbiol.">
        <title>The Global Catalogue of Microorganisms (GCM) 10K type strain sequencing project: providing services to taxonomists for standard genome sequencing and annotation.</title>
        <authorList>
            <consortium name="The Broad Institute Genomics Platform"/>
            <consortium name="The Broad Institute Genome Sequencing Center for Infectious Disease"/>
            <person name="Wu L."/>
            <person name="Ma J."/>
        </authorList>
    </citation>
    <scope>NUCLEOTIDE SEQUENCE [LARGE SCALE GENOMIC DNA]</scope>
    <source>
        <strain evidence="4">NCAIM B.02333</strain>
    </source>
</reference>
<protein>
    <submittedName>
        <fullName evidence="3">Relaxase/mobilization nuclease domain-containing protein</fullName>
    </submittedName>
</protein>
<comment type="caution">
    <text evidence="3">The sequence shown here is derived from an EMBL/GenBank/DDBJ whole genome shotgun (WGS) entry which is preliminary data.</text>
</comment>
<proteinExistence type="predicted"/>